<dbReference type="EMBL" id="JAWDJW010000687">
    <property type="protein sequence ID" value="KAK3080197.1"/>
    <property type="molecule type" value="Genomic_DNA"/>
</dbReference>
<keyword evidence="2" id="KW-1185">Reference proteome</keyword>
<gene>
    <name evidence="1" type="ORF">LTS18_002869</name>
</gene>
<organism evidence="1 2">
    <name type="scientific">Coniosporium uncinatum</name>
    <dbReference type="NCBI Taxonomy" id="93489"/>
    <lineage>
        <taxon>Eukaryota</taxon>
        <taxon>Fungi</taxon>
        <taxon>Dikarya</taxon>
        <taxon>Ascomycota</taxon>
        <taxon>Pezizomycotina</taxon>
        <taxon>Dothideomycetes</taxon>
        <taxon>Dothideomycetes incertae sedis</taxon>
        <taxon>Coniosporium</taxon>
    </lineage>
</organism>
<protein>
    <submittedName>
        <fullName evidence="1">Uncharacterized protein</fullName>
    </submittedName>
</protein>
<dbReference type="Proteomes" id="UP001186974">
    <property type="component" value="Unassembled WGS sequence"/>
</dbReference>
<comment type="caution">
    <text evidence="1">The sequence shown here is derived from an EMBL/GenBank/DDBJ whole genome shotgun (WGS) entry which is preliminary data.</text>
</comment>
<accession>A0ACC3DU27</accession>
<proteinExistence type="predicted"/>
<name>A0ACC3DU27_9PEZI</name>
<evidence type="ECO:0000313" key="2">
    <source>
        <dbReference type="Proteomes" id="UP001186974"/>
    </source>
</evidence>
<reference evidence="1" key="1">
    <citation type="submission" date="2024-09" db="EMBL/GenBank/DDBJ databases">
        <title>Black Yeasts Isolated from many extreme environments.</title>
        <authorList>
            <person name="Coleine C."/>
            <person name="Stajich J.E."/>
            <person name="Selbmann L."/>
        </authorList>
    </citation>
    <scope>NUCLEOTIDE SEQUENCE</scope>
    <source>
        <strain evidence="1">CCFEE 5737</strain>
    </source>
</reference>
<sequence>MEGARSPSGIDSSDVFDIIDALRNGPEHEYQSDPTMPYRPPPPVPRSSTEPAFRSSQSHPNLKKFNVNASALDQEIMEAYAPEDGSWPLNDPPNMCSPYANSRGKTISAVNLRPDPTAGGEPWIAYSGKHKPLQQHANQDGSITLTSPSTSSFFGITGRGGKGRN</sequence>
<evidence type="ECO:0000313" key="1">
    <source>
        <dbReference type="EMBL" id="KAK3080197.1"/>
    </source>
</evidence>